<evidence type="ECO:0000256" key="1">
    <source>
        <dbReference type="ARBA" id="ARBA00004141"/>
    </source>
</evidence>
<dbReference type="EMBL" id="KV453910">
    <property type="protein sequence ID" value="ODV81220.1"/>
    <property type="molecule type" value="Genomic_DNA"/>
</dbReference>
<reference evidence="8" key="1">
    <citation type="submission" date="2016-05" db="EMBL/GenBank/DDBJ databases">
        <title>Comparative genomics of biotechnologically important yeasts.</title>
        <authorList>
            <consortium name="DOE Joint Genome Institute"/>
            <person name="Riley R."/>
            <person name="Haridas S."/>
            <person name="Wolfe K.H."/>
            <person name="Lopes M.R."/>
            <person name="Hittinger C.T."/>
            <person name="Goker M."/>
            <person name="Salamov A."/>
            <person name="Wisecaver J."/>
            <person name="Long T.M."/>
            <person name="Aerts A.L."/>
            <person name="Barry K."/>
            <person name="Choi C."/>
            <person name="Clum A."/>
            <person name="Coughlan A.Y."/>
            <person name="Deshpande S."/>
            <person name="Douglass A.P."/>
            <person name="Hanson S.J."/>
            <person name="Klenk H.-P."/>
            <person name="Labutti K."/>
            <person name="Lapidus A."/>
            <person name="Lindquist E."/>
            <person name="Lipzen A."/>
            <person name="Meier-Kolthoff J.P."/>
            <person name="Ohm R.A."/>
            <person name="Otillar R.P."/>
            <person name="Pangilinan J."/>
            <person name="Peng Y."/>
            <person name="Rokas A."/>
            <person name="Rosa C.A."/>
            <person name="Scheuner C."/>
            <person name="Sibirny A.A."/>
            <person name="Slot J.C."/>
            <person name="Stielow J.B."/>
            <person name="Sun H."/>
            <person name="Kurtzman C.P."/>
            <person name="Blackwell M."/>
            <person name="Grigoriev I.V."/>
            <person name="Jeffries T.W."/>
        </authorList>
    </citation>
    <scope>NUCLEOTIDE SEQUENCE [LARGE SCALE GENOMIC DNA]</scope>
    <source>
        <strain evidence="8">NRRL Y-17324</strain>
    </source>
</reference>
<dbReference type="RefSeq" id="XP_020066342.1">
    <property type="nucleotide sequence ID" value="XM_020209991.1"/>
</dbReference>
<comment type="similarity">
    <text evidence="5">Belongs to the BI1 family.</text>
</comment>
<feature type="transmembrane region" description="Helical" evidence="5">
    <location>
        <begin position="171"/>
        <end position="189"/>
    </location>
</feature>
<protein>
    <submittedName>
        <fullName evidence="7">UPF0005-domain-containing protein</fullName>
    </submittedName>
</protein>
<dbReference type="OrthoDB" id="7933078at2759"/>
<accession>A0A1E4SNW5</accession>
<feature type="transmembrane region" description="Helical" evidence="5">
    <location>
        <begin position="195"/>
        <end position="214"/>
    </location>
</feature>
<dbReference type="Proteomes" id="UP000094285">
    <property type="component" value="Unassembled WGS sequence"/>
</dbReference>
<dbReference type="Pfam" id="PF01027">
    <property type="entry name" value="Bax1-I"/>
    <property type="match status" value="1"/>
</dbReference>
<dbReference type="STRING" id="984487.A0A1E4SNW5"/>
<dbReference type="GeneID" id="30984127"/>
<evidence type="ECO:0000256" key="5">
    <source>
        <dbReference type="RuleBase" id="RU004379"/>
    </source>
</evidence>
<evidence type="ECO:0000256" key="2">
    <source>
        <dbReference type="ARBA" id="ARBA00022692"/>
    </source>
</evidence>
<dbReference type="InterPro" id="IPR006214">
    <property type="entry name" value="Bax_inhibitor_1-related"/>
</dbReference>
<evidence type="ECO:0000313" key="7">
    <source>
        <dbReference type="EMBL" id="ODV81220.1"/>
    </source>
</evidence>
<comment type="subcellular location">
    <subcellularLocation>
        <location evidence="1">Membrane</location>
        <topology evidence="1">Multi-pass membrane protein</topology>
    </subcellularLocation>
</comment>
<keyword evidence="2 5" id="KW-0812">Transmembrane</keyword>
<evidence type="ECO:0000256" key="4">
    <source>
        <dbReference type="ARBA" id="ARBA00023136"/>
    </source>
</evidence>
<evidence type="ECO:0000256" key="3">
    <source>
        <dbReference type="ARBA" id="ARBA00022989"/>
    </source>
</evidence>
<gene>
    <name evidence="7" type="ORF">CANTADRAFT_5180</name>
</gene>
<keyword evidence="4 5" id="KW-0472">Membrane</keyword>
<dbReference type="AlphaFoldDB" id="A0A1E4SNW5"/>
<keyword evidence="3 5" id="KW-1133">Transmembrane helix</keyword>
<feature type="region of interest" description="Disordered" evidence="6">
    <location>
        <begin position="1"/>
        <end position="25"/>
    </location>
</feature>
<dbReference type="PANTHER" id="PTHR23291">
    <property type="entry name" value="BAX INHIBITOR-RELATED"/>
    <property type="match status" value="1"/>
</dbReference>
<dbReference type="GO" id="GO:0016020">
    <property type="term" value="C:membrane"/>
    <property type="evidence" value="ECO:0007669"/>
    <property type="project" value="UniProtKB-SubCell"/>
</dbReference>
<dbReference type="PANTHER" id="PTHR23291:SF50">
    <property type="entry name" value="PROTEIN LIFEGUARD 4"/>
    <property type="match status" value="1"/>
</dbReference>
<feature type="transmembrane region" description="Helical" evidence="5">
    <location>
        <begin position="140"/>
        <end position="159"/>
    </location>
</feature>
<dbReference type="CDD" id="cd10429">
    <property type="entry name" value="GAAP_like"/>
    <property type="match status" value="1"/>
</dbReference>
<proteinExistence type="inferred from homology"/>
<feature type="transmembrane region" description="Helical" evidence="5">
    <location>
        <begin position="110"/>
        <end position="128"/>
    </location>
</feature>
<evidence type="ECO:0000313" key="8">
    <source>
        <dbReference type="Proteomes" id="UP000094285"/>
    </source>
</evidence>
<evidence type="ECO:0000256" key="6">
    <source>
        <dbReference type="SAM" id="MobiDB-lite"/>
    </source>
</evidence>
<organism evidence="7 8">
    <name type="scientific">Suhomyces tanzawaensis NRRL Y-17324</name>
    <dbReference type="NCBI Taxonomy" id="984487"/>
    <lineage>
        <taxon>Eukaryota</taxon>
        <taxon>Fungi</taxon>
        <taxon>Dikarya</taxon>
        <taxon>Ascomycota</taxon>
        <taxon>Saccharomycotina</taxon>
        <taxon>Pichiomycetes</taxon>
        <taxon>Debaryomycetaceae</taxon>
        <taxon>Suhomyces</taxon>
    </lineage>
</organism>
<feature type="transmembrane region" description="Helical" evidence="5">
    <location>
        <begin position="86"/>
        <end position="103"/>
    </location>
</feature>
<feature type="transmembrane region" description="Helical" evidence="5">
    <location>
        <begin position="54"/>
        <end position="74"/>
    </location>
</feature>
<sequence>MSQAYQPVASEPPNEPPSYDTPREAGDNIPDDFKYSVDVASCELPIRQMFIRKVYSLLTAQILATVVVGLFIRSNGTVQAWCLENTWLLIVSFVGAIGTLIGAHIKARSYPSNLIFLGAFTIFEAYGIGLSCSLVESGVVVQALMLTLLIFIGLTAFAFQTKYDFTSWQGVLGMSLWGLIAWSFILFFFPGQSKFVELVYSGIGALIFSAYIVVDTQIIMKTAHLDDEIIATISLYLDIVNLFLFILRILQSRED</sequence>
<keyword evidence="8" id="KW-1185">Reference proteome</keyword>
<feature type="transmembrane region" description="Helical" evidence="5">
    <location>
        <begin position="229"/>
        <end position="250"/>
    </location>
</feature>
<name>A0A1E4SNW5_9ASCO</name>